<evidence type="ECO:0000313" key="3">
    <source>
        <dbReference type="Proteomes" id="UP000509704"/>
    </source>
</evidence>
<dbReference type="AlphaFoldDB" id="A0A7H9B3X5"/>
<name>A0A7H9B3X5_ZYGMR</name>
<proteinExistence type="predicted"/>
<feature type="region of interest" description="Disordered" evidence="1">
    <location>
        <begin position="213"/>
        <end position="269"/>
    </location>
</feature>
<reference evidence="2 3" key="1">
    <citation type="submission" date="2020-07" db="EMBL/GenBank/DDBJ databases">
        <title>The yeast mating-type switching endonuclease HO is a domesticated member of an unorthodox homing genetic element family.</title>
        <authorList>
            <person name="Coughlan A.Y."/>
            <person name="Lombardi L."/>
            <person name="Braun-Galleani S."/>
            <person name="Martos A.R."/>
            <person name="Galeote V."/>
            <person name="Bigey F."/>
            <person name="Dequin S."/>
            <person name="Byrne K.P."/>
            <person name="Wolfe K.H."/>
        </authorList>
    </citation>
    <scope>NUCLEOTIDE SEQUENCE [LARGE SCALE GENOMIC DNA]</scope>
    <source>
        <strain evidence="2 3">NRRL Y-6702</strain>
    </source>
</reference>
<evidence type="ECO:0000313" key="2">
    <source>
        <dbReference type="EMBL" id="QLG73355.1"/>
    </source>
</evidence>
<dbReference type="KEGG" id="zmk:HG535_0E04390"/>
<gene>
    <name evidence="2" type="ORF">HG535_0E04390</name>
</gene>
<dbReference type="Proteomes" id="UP000509704">
    <property type="component" value="Chromosome 5"/>
</dbReference>
<dbReference type="EMBL" id="CP058608">
    <property type="protein sequence ID" value="QLG73355.1"/>
    <property type="molecule type" value="Genomic_DNA"/>
</dbReference>
<organism evidence="2 3">
    <name type="scientific">Zygotorulaspora mrakii</name>
    <name type="common">Zygosaccharomyces mrakii</name>
    <dbReference type="NCBI Taxonomy" id="42260"/>
    <lineage>
        <taxon>Eukaryota</taxon>
        <taxon>Fungi</taxon>
        <taxon>Dikarya</taxon>
        <taxon>Ascomycota</taxon>
        <taxon>Saccharomycotina</taxon>
        <taxon>Saccharomycetes</taxon>
        <taxon>Saccharomycetales</taxon>
        <taxon>Saccharomycetaceae</taxon>
        <taxon>Zygotorulaspora</taxon>
    </lineage>
</organism>
<dbReference type="GeneID" id="59237097"/>
<feature type="compositionally biased region" description="Polar residues" evidence="1">
    <location>
        <begin position="221"/>
        <end position="258"/>
    </location>
</feature>
<sequence length="380" mass="43349">MFKMIHKGLSEEKRQYCHSTDDRGWWSEIRVTMDAVEDKEVWRVTYHDRKVFLKSAKLHHSIHDSMLQEQKKREGGGKRCMNTLHAIVESLQYDHVMVTNELAFHKSLWDTKIYEDDPSSFPVSHVPIKCNVISTVVDLLRNYSRVDPSLDSKGKVCISFRYLEKLLDATKSSTHTQINPSIDASIGSKHMDVSSSIDSTKTLKPTEINASIYPMPPAATTPPSKRWSAQSLFSSVKRSNSRSKPVQNTSTSKTTFNPTSTRMSISTSTSTAASIRSSVSNSTTDLLLKRVPNDTIVKRREVSEENMTKFQEYKPLIVALYHRLRVIDAGKTENEFIFQFVNDIICNFIVDDCKTILVHHIEHHIVQWQDQNGDAHSISF</sequence>
<protein>
    <submittedName>
        <fullName evidence="2">Uncharacterized protein</fullName>
    </submittedName>
</protein>
<keyword evidence="3" id="KW-1185">Reference proteome</keyword>
<evidence type="ECO:0000256" key="1">
    <source>
        <dbReference type="SAM" id="MobiDB-lite"/>
    </source>
</evidence>
<accession>A0A7H9B3X5</accession>
<feature type="compositionally biased region" description="Low complexity" evidence="1">
    <location>
        <begin position="259"/>
        <end position="269"/>
    </location>
</feature>
<dbReference type="RefSeq" id="XP_037145082.1">
    <property type="nucleotide sequence ID" value="XM_037289187.1"/>
</dbReference>
<dbReference type="OrthoDB" id="4068074at2759"/>